<feature type="domain" description="F5/8 type C" evidence="1">
    <location>
        <begin position="399"/>
        <end position="503"/>
    </location>
</feature>
<comment type="caution">
    <text evidence="2">The sequence shown here is derived from an EMBL/GenBank/DDBJ whole genome shotgun (WGS) entry which is preliminary data.</text>
</comment>
<protein>
    <submittedName>
        <fullName evidence="2">Discoidin domain-containing protein</fullName>
    </submittedName>
</protein>
<gene>
    <name evidence="2" type="ORF">ACFPYJ_08440</name>
</gene>
<dbReference type="InterPro" id="IPR008979">
    <property type="entry name" value="Galactose-bd-like_sf"/>
</dbReference>
<reference evidence="3" key="1">
    <citation type="journal article" date="2019" name="Int. J. Syst. Evol. Microbiol.">
        <title>The Global Catalogue of Microorganisms (GCM) 10K type strain sequencing project: providing services to taxonomists for standard genome sequencing and annotation.</title>
        <authorList>
            <consortium name="The Broad Institute Genomics Platform"/>
            <consortium name="The Broad Institute Genome Sequencing Center for Infectious Disease"/>
            <person name="Wu L."/>
            <person name="Ma J."/>
        </authorList>
    </citation>
    <scope>NUCLEOTIDE SEQUENCE [LARGE SCALE GENOMIC DNA]</scope>
    <source>
        <strain evidence="3">CGMCC 1.3240</strain>
    </source>
</reference>
<dbReference type="RefSeq" id="WP_379187655.1">
    <property type="nucleotide sequence ID" value="NZ_JBHSOW010000030.1"/>
</dbReference>
<dbReference type="PANTHER" id="PTHR45713:SF6">
    <property type="entry name" value="F5_8 TYPE C DOMAIN-CONTAINING PROTEIN"/>
    <property type="match status" value="1"/>
</dbReference>
<dbReference type="EMBL" id="JBHSOW010000030">
    <property type="protein sequence ID" value="MFC5649157.1"/>
    <property type="molecule type" value="Genomic_DNA"/>
</dbReference>
<dbReference type="InterPro" id="IPR051941">
    <property type="entry name" value="BG_Antigen-Binding_Lectin"/>
</dbReference>
<accession>A0ABW0VVZ1</accession>
<evidence type="ECO:0000259" key="1">
    <source>
        <dbReference type="PROSITE" id="PS50022"/>
    </source>
</evidence>
<name>A0ABW0VVZ1_9BACL</name>
<feature type="domain" description="F5/8 type C" evidence="1">
    <location>
        <begin position="224"/>
        <end position="369"/>
    </location>
</feature>
<dbReference type="PROSITE" id="PS50022">
    <property type="entry name" value="FA58C_3"/>
    <property type="match status" value="2"/>
</dbReference>
<dbReference type="Pfam" id="PF00754">
    <property type="entry name" value="F5_F8_type_C"/>
    <property type="match status" value="1"/>
</dbReference>
<dbReference type="InterPro" id="IPR025442">
    <property type="entry name" value="DUF4185"/>
</dbReference>
<dbReference type="SUPFAM" id="SSF49785">
    <property type="entry name" value="Galactose-binding domain-like"/>
    <property type="match status" value="2"/>
</dbReference>
<evidence type="ECO:0000313" key="2">
    <source>
        <dbReference type="EMBL" id="MFC5649157.1"/>
    </source>
</evidence>
<dbReference type="InterPro" id="IPR000421">
    <property type="entry name" value="FA58C"/>
</dbReference>
<sequence length="503" mass="55245">MKSTTMQMLRYKITNGAVDWSSYKAVDFPLMYYPNVPSGYTRNPDDAKINVGGADRYDQVSFGTMAFWDDDDGYVYAVGKKMRYTYGAWDETGDYNMSRVPRAQFADFNAWTFWNGSAWTKNYEQSVTLNFANIGNMPSMFKASGGQLNGKYVMVYMDGLSAATYFKVADSPSGPWGASNLLLAKPSGSPSLAYNSAAVPFISKAGEFYFYYIEDSKYLRWFKYTESAEGAGTNVALNKTATGSGTPCSTGQEPAKGVDGLTTTKWCGNNSGDKWLKVDLGASYNISRWVVKHAGAGGEQISYNTNTFKLQQSADGNTNWTDVDSVTGNTSNVTSRNVTPFYARYVRLYITNAGSDGVARIYEFEVDKANLAYKKTATGSATCATGQEPVKAVDGIVTTSKWCGNNVGDKWLKVDLGSNYNITKWVVKHAGAGGEPTSYNTSAFKLQKSVDGSTNWIDVDSVTGNTANITDRNVTLFNSRYVRLYITNGGSDNVARIYEFETY</sequence>
<dbReference type="Pfam" id="PF22633">
    <property type="entry name" value="F5_F8_type_C_2"/>
    <property type="match status" value="1"/>
</dbReference>
<evidence type="ECO:0000313" key="3">
    <source>
        <dbReference type="Proteomes" id="UP001596047"/>
    </source>
</evidence>
<organism evidence="2 3">
    <name type="scientific">Paenibacillus solisilvae</name>
    <dbReference type="NCBI Taxonomy" id="2486751"/>
    <lineage>
        <taxon>Bacteria</taxon>
        <taxon>Bacillati</taxon>
        <taxon>Bacillota</taxon>
        <taxon>Bacilli</taxon>
        <taxon>Bacillales</taxon>
        <taxon>Paenibacillaceae</taxon>
        <taxon>Paenibacillus</taxon>
    </lineage>
</organism>
<dbReference type="Pfam" id="PF13810">
    <property type="entry name" value="DUF4185"/>
    <property type="match status" value="1"/>
</dbReference>
<dbReference type="PANTHER" id="PTHR45713">
    <property type="entry name" value="FTP DOMAIN-CONTAINING PROTEIN"/>
    <property type="match status" value="1"/>
</dbReference>
<keyword evidence="3" id="KW-1185">Reference proteome</keyword>
<proteinExistence type="predicted"/>
<dbReference type="Proteomes" id="UP001596047">
    <property type="component" value="Unassembled WGS sequence"/>
</dbReference>
<dbReference type="Gene3D" id="2.60.120.260">
    <property type="entry name" value="Galactose-binding domain-like"/>
    <property type="match status" value="2"/>
</dbReference>